<dbReference type="PROSITE" id="PS51257">
    <property type="entry name" value="PROKAR_LIPOPROTEIN"/>
    <property type="match status" value="1"/>
</dbReference>
<name>A0ABU4RUG7_9GAMM</name>
<keyword evidence="3" id="KW-1185">Reference proteome</keyword>
<comment type="caution">
    <text evidence="2">The sequence shown here is derived from an EMBL/GenBank/DDBJ whole genome shotgun (WGS) entry which is preliminary data.</text>
</comment>
<dbReference type="InterPro" id="IPR016866">
    <property type="entry name" value="UCP028069"/>
</dbReference>
<evidence type="ECO:0000313" key="2">
    <source>
        <dbReference type="EMBL" id="MDX6848520.1"/>
    </source>
</evidence>
<reference evidence="2 3" key="1">
    <citation type="submission" date="2023-11" db="EMBL/GenBank/DDBJ databases">
        <title>Gilvimarinus fulvus sp. nov., isolated from the surface of Kelp.</title>
        <authorList>
            <person name="Sun Y.Y."/>
            <person name="Gong Y."/>
            <person name="Du Z.J."/>
        </authorList>
    </citation>
    <scope>NUCLEOTIDE SEQUENCE [LARGE SCALE GENOMIC DNA]</scope>
    <source>
        <strain evidence="2 3">SDUM040013</strain>
    </source>
</reference>
<accession>A0ABU4RUG7</accession>
<feature type="chain" id="PRO_5046315520" evidence="1">
    <location>
        <begin position="24"/>
        <end position="256"/>
    </location>
</feature>
<gene>
    <name evidence="2" type="ORF">SCD92_04055</name>
</gene>
<organism evidence="2 3">
    <name type="scientific">Gilvimarinus gilvus</name>
    <dbReference type="NCBI Taxonomy" id="3058038"/>
    <lineage>
        <taxon>Bacteria</taxon>
        <taxon>Pseudomonadati</taxon>
        <taxon>Pseudomonadota</taxon>
        <taxon>Gammaproteobacteria</taxon>
        <taxon>Cellvibrionales</taxon>
        <taxon>Cellvibrionaceae</taxon>
        <taxon>Gilvimarinus</taxon>
    </lineage>
</organism>
<evidence type="ECO:0000313" key="3">
    <source>
        <dbReference type="Proteomes" id="UP001273505"/>
    </source>
</evidence>
<protein>
    <submittedName>
        <fullName evidence="2">DUF3450 family protein</fullName>
    </submittedName>
</protein>
<dbReference type="Pfam" id="PF11932">
    <property type="entry name" value="DUF3450"/>
    <property type="match status" value="1"/>
</dbReference>
<sequence length="256" mass="28709">MPRVYITLVTLFCGLACACSAQALNPSNTDAWLSLEIQRSQIESDWLERKILLDQQLYLHKTKQEELQSKIEISQTTQTDAQERRSDINEKMSEYQDSQSELMTSVEQYTFKVNGLSERLPPPLLETIDGKLEVMNDTSASVTDRLSALIDNVKNINNFSESYHKTEGPILIGPDSSLHVTQIYMGISFAWYLSPDSSEYGVGMPTADGWQWISADNTKQDLGFSISTKEIQTLSDALNGPDGSQFVSIPIAIRKK</sequence>
<evidence type="ECO:0000256" key="1">
    <source>
        <dbReference type="SAM" id="SignalP"/>
    </source>
</evidence>
<feature type="signal peptide" evidence="1">
    <location>
        <begin position="1"/>
        <end position="23"/>
    </location>
</feature>
<dbReference type="EMBL" id="JAXAFO010000005">
    <property type="protein sequence ID" value="MDX6848520.1"/>
    <property type="molecule type" value="Genomic_DNA"/>
</dbReference>
<dbReference type="Proteomes" id="UP001273505">
    <property type="component" value="Unassembled WGS sequence"/>
</dbReference>
<keyword evidence="1" id="KW-0732">Signal</keyword>
<proteinExistence type="predicted"/>
<dbReference type="RefSeq" id="WP_302724761.1">
    <property type="nucleotide sequence ID" value="NZ_JAULRU010000823.1"/>
</dbReference>